<accession>A0A1Q8WLP0</accession>
<evidence type="ECO:0000256" key="5">
    <source>
        <dbReference type="SAM" id="MobiDB-lite"/>
    </source>
</evidence>
<dbReference type="OrthoDB" id="9802264at2"/>
<evidence type="ECO:0000313" key="7">
    <source>
        <dbReference type="EMBL" id="OLO68065.1"/>
    </source>
</evidence>
<dbReference type="Gene3D" id="3.40.50.300">
    <property type="entry name" value="P-loop containing nucleotide triphosphate hydrolases"/>
    <property type="match status" value="1"/>
</dbReference>
<evidence type="ECO:0000256" key="3">
    <source>
        <dbReference type="ARBA" id="ARBA00022840"/>
    </source>
</evidence>
<dbReference type="Proteomes" id="UP000185963">
    <property type="component" value="Unassembled WGS sequence"/>
</dbReference>
<protein>
    <recommendedName>
        <fullName evidence="4">ABC-type quaternary amine transporter</fullName>
        <ecNumber evidence="4">7.6.2.9</ecNumber>
    </recommendedName>
</protein>
<dbReference type="PROSITE" id="PS00211">
    <property type="entry name" value="ABC_TRANSPORTER_1"/>
    <property type="match status" value="1"/>
</dbReference>
<keyword evidence="3 7" id="KW-0067">ATP-binding</keyword>
<feature type="compositionally biased region" description="Low complexity" evidence="5">
    <location>
        <begin position="323"/>
        <end position="339"/>
    </location>
</feature>
<evidence type="ECO:0000259" key="6">
    <source>
        <dbReference type="PROSITE" id="PS50893"/>
    </source>
</evidence>
<dbReference type="GO" id="GO:0005524">
    <property type="term" value="F:ATP binding"/>
    <property type="evidence" value="ECO:0007669"/>
    <property type="project" value="UniProtKB-KW"/>
</dbReference>
<dbReference type="InterPro" id="IPR003593">
    <property type="entry name" value="AAA+_ATPase"/>
</dbReference>
<dbReference type="PANTHER" id="PTHR42781:SF4">
    <property type="entry name" value="SPERMIDINE_PUTRESCINE IMPORT ATP-BINDING PROTEIN POTA"/>
    <property type="match status" value="1"/>
</dbReference>
<evidence type="ECO:0000256" key="4">
    <source>
        <dbReference type="ARBA" id="ARBA00066388"/>
    </source>
</evidence>
<sequence>MSPTASDTSASTGLSVRGLAVTYGDLRAVDGVDLEVAAGEVVALLGASGSGKSSLLRAVAGLEDVAAGEVAWGGRSMVRVPVHKRGFGLMFQDGQLFEHRDVGSNIAYGLTGLPRAQRGERVREMLELVGLPGFERRRVTTLSGGQAQRVALARALAPAPRLLLLDEPLSALDRALREQLATDVRTILRQGGTTALYVTHDQDEAMTVADRVGVMEGGRLLRLNTPQRLWADPGSSKVARFLGFDVVGDFALAPGALRVVEAAAGEPGERGGSAQAETPAAPETPGTLPATLPATVLASRLRRGQWEVEVELDPERLAGLAGPDGLAGLAGPDGPDGLAEPSGVGADVPAEREPARATRATALTRCPHAPGTRIALSLDPARTARL</sequence>
<comment type="caution">
    <text evidence="7">The sequence shown here is derived from an EMBL/GenBank/DDBJ whole genome shotgun (WGS) entry which is preliminary data.</text>
</comment>
<dbReference type="GO" id="GO:0015418">
    <property type="term" value="F:ABC-type quaternary ammonium compound transporting activity"/>
    <property type="evidence" value="ECO:0007669"/>
    <property type="project" value="UniProtKB-EC"/>
</dbReference>
<dbReference type="SMART" id="SM00382">
    <property type="entry name" value="AAA"/>
    <property type="match status" value="1"/>
</dbReference>
<dbReference type="InterPro" id="IPR017871">
    <property type="entry name" value="ABC_transporter-like_CS"/>
</dbReference>
<dbReference type="EMBL" id="MSKS01000032">
    <property type="protein sequence ID" value="OLO68065.1"/>
    <property type="molecule type" value="Genomic_DNA"/>
</dbReference>
<reference evidence="7 8" key="1">
    <citation type="submission" date="2016-12" db="EMBL/GenBank/DDBJ databases">
        <title>Genomic comparison of strains in the 'Actinomyces naeslundii' group.</title>
        <authorList>
            <person name="Mughal S.R."/>
            <person name="Do T."/>
            <person name="Gilbert S.C."/>
            <person name="Witherden E.A."/>
            <person name="Didelot X."/>
            <person name="Beighton D."/>
        </authorList>
    </citation>
    <scope>NUCLEOTIDE SEQUENCE [LARGE SCALE GENOMIC DNA]</scope>
    <source>
        <strain evidence="7 8">WE8B-23</strain>
    </source>
</reference>
<dbReference type="InterPro" id="IPR003439">
    <property type="entry name" value="ABC_transporter-like_ATP-bd"/>
</dbReference>
<evidence type="ECO:0000313" key="8">
    <source>
        <dbReference type="Proteomes" id="UP000185963"/>
    </source>
</evidence>
<evidence type="ECO:0000256" key="2">
    <source>
        <dbReference type="ARBA" id="ARBA00022741"/>
    </source>
</evidence>
<dbReference type="GO" id="GO:0016887">
    <property type="term" value="F:ATP hydrolysis activity"/>
    <property type="evidence" value="ECO:0007669"/>
    <property type="project" value="InterPro"/>
</dbReference>
<keyword evidence="2" id="KW-0547">Nucleotide-binding</keyword>
<keyword evidence="1" id="KW-0813">Transport</keyword>
<dbReference type="SUPFAM" id="SSF52540">
    <property type="entry name" value="P-loop containing nucleoside triphosphate hydrolases"/>
    <property type="match status" value="1"/>
</dbReference>
<dbReference type="InterPro" id="IPR027417">
    <property type="entry name" value="P-loop_NTPase"/>
</dbReference>
<gene>
    <name evidence="7" type="ORF">BKH20_09895</name>
</gene>
<dbReference type="FunFam" id="3.40.50.300:FF:000425">
    <property type="entry name" value="Probable ABC transporter, ATP-binding subunit"/>
    <property type="match status" value="1"/>
</dbReference>
<dbReference type="PANTHER" id="PTHR42781">
    <property type="entry name" value="SPERMIDINE/PUTRESCINE IMPORT ATP-BINDING PROTEIN POTA"/>
    <property type="match status" value="1"/>
</dbReference>
<dbReference type="RefSeq" id="WP_075390924.1">
    <property type="nucleotide sequence ID" value="NZ_MSKS01000032.1"/>
</dbReference>
<name>A0A1Q8WLP0_9ACTO</name>
<proteinExistence type="predicted"/>
<feature type="region of interest" description="Disordered" evidence="5">
    <location>
        <begin position="323"/>
        <end position="358"/>
    </location>
</feature>
<organism evidence="7 8">
    <name type="scientific">Actinomyces oris</name>
    <dbReference type="NCBI Taxonomy" id="544580"/>
    <lineage>
        <taxon>Bacteria</taxon>
        <taxon>Bacillati</taxon>
        <taxon>Actinomycetota</taxon>
        <taxon>Actinomycetes</taxon>
        <taxon>Actinomycetales</taxon>
        <taxon>Actinomycetaceae</taxon>
        <taxon>Actinomyces</taxon>
    </lineage>
</organism>
<evidence type="ECO:0000256" key="1">
    <source>
        <dbReference type="ARBA" id="ARBA00022448"/>
    </source>
</evidence>
<dbReference type="PROSITE" id="PS50893">
    <property type="entry name" value="ABC_TRANSPORTER_2"/>
    <property type="match status" value="1"/>
</dbReference>
<dbReference type="EC" id="7.6.2.9" evidence="4"/>
<feature type="domain" description="ABC transporter" evidence="6">
    <location>
        <begin position="14"/>
        <end position="242"/>
    </location>
</feature>
<dbReference type="AlphaFoldDB" id="A0A1Q8WLP0"/>
<dbReference type="InterPro" id="IPR050093">
    <property type="entry name" value="ABC_SmlMolc_Importer"/>
</dbReference>
<dbReference type="Pfam" id="PF00005">
    <property type="entry name" value="ABC_tran"/>
    <property type="match status" value="1"/>
</dbReference>
<feature type="region of interest" description="Disordered" evidence="5">
    <location>
        <begin position="264"/>
        <end position="288"/>
    </location>
</feature>